<accession>A0ACB9V0W1</accession>
<keyword evidence="2" id="KW-1185">Reference proteome</keyword>
<dbReference type="EMBL" id="CM043032">
    <property type="protein sequence ID" value="KAI4583313.1"/>
    <property type="molecule type" value="Genomic_DNA"/>
</dbReference>
<name>A0ACB9V0W1_9CETA</name>
<reference evidence="1" key="1">
    <citation type="submission" date="2022-03" db="EMBL/GenBank/DDBJ databases">
        <title>Genomic analyses of argali, domestic sheep and their hybrids provide insights into chromosomal evolution, heterosis and genetic basis of agronomic traits.</title>
        <authorList>
            <person name="Li M."/>
        </authorList>
    </citation>
    <scope>NUCLEOTIDE SEQUENCE</scope>
    <source>
        <strain evidence="1">F1 hybrid</strain>
    </source>
</reference>
<sequence length="91" mass="9785">MPASGLPVRWAAGVRSSASTKDIAGLRGRLWDSHSTEWWSSVPIQVGRTPNSEPFTQTRPTISAQTPIQGKPQYAGIWLSEGTDAPLVSVP</sequence>
<evidence type="ECO:0000313" key="1">
    <source>
        <dbReference type="EMBL" id="KAI4583313.1"/>
    </source>
</evidence>
<dbReference type="Proteomes" id="UP001057279">
    <property type="component" value="Linkage Group LG07"/>
</dbReference>
<gene>
    <name evidence="1" type="ORF">MJG53_008526</name>
</gene>
<comment type="caution">
    <text evidence="1">The sequence shown here is derived from an EMBL/GenBank/DDBJ whole genome shotgun (WGS) entry which is preliminary data.</text>
</comment>
<protein>
    <submittedName>
        <fullName evidence="1">Uncharacterized protein</fullName>
    </submittedName>
</protein>
<evidence type="ECO:0000313" key="2">
    <source>
        <dbReference type="Proteomes" id="UP001057279"/>
    </source>
</evidence>
<proteinExistence type="predicted"/>
<organism evidence="1 2">
    <name type="scientific">Ovis ammon polii x Ovis aries</name>
    <dbReference type="NCBI Taxonomy" id="2918886"/>
    <lineage>
        <taxon>Eukaryota</taxon>
        <taxon>Metazoa</taxon>
        <taxon>Chordata</taxon>
        <taxon>Craniata</taxon>
        <taxon>Vertebrata</taxon>
        <taxon>Euteleostomi</taxon>
        <taxon>Mammalia</taxon>
        <taxon>Eutheria</taxon>
        <taxon>Laurasiatheria</taxon>
        <taxon>Artiodactyla</taxon>
        <taxon>Ruminantia</taxon>
        <taxon>Pecora</taxon>
        <taxon>Bovidae</taxon>
        <taxon>Caprinae</taxon>
        <taxon>Ovis</taxon>
    </lineage>
</organism>